<evidence type="ECO:0000313" key="1">
    <source>
        <dbReference type="EMBL" id="EPS66528.1"/>
    </source>
</evidence>
<dbReference type="PANTHER" id="PTHR36801:SF3">
    <property type="entry name" value="OS06G0150300 PROTEIN"/>
    <property type="match status" value="1"/>
</dbReference>
<sequence length="132" mass="15089">MGLGRKKLASLLRCFCSKSTAEPSDSSDGVEREKVLENRRVASILKQERLSRSGSRSMRFIAGLSFRREGKRTEPEDFLWKKPILLGEKCRIADEEEDDDAILYDENGNRMYAYRRSFFSSSPQRRSSAGAN</sequence>
<keyword evidence="2" id="KW-1185">Reference proteome</keyword>
<dbReference type="PANTHER" id="PTHR36801">
    <property type="entry name" value="OS06G0150200 PROTEIN"/>
    <property type="match status" value="1"/>
</dbReference>
<organism evidence="1 2">
    <name type="scientific">Genlisea aurea</name>
    <dbReference type="NCBI Taxonomy" id="192259"/>
    <lineage>
        <taxon>Eukaryota</taxon>
        <taxon>Viridiplantae</taxon>
        <taxon>Streptophyta</taxon>
        <taxon>Embryophyta</taxon>
        <taxon>Tracheophyta</taxon>
        <taxon>Spermatophyta</taxon>
        <taxon>Magnoliopsida</taxon>
        <taxon>eudicotyledons</taxon>
        <taxon>Gunneridae</taxon>
        <taxon>Pentapetalae</taxon>
        <taxon>asterids</taxon>
        <taxon>lamiids</taxon>
        <taxon>Lamiales</taxon>
        <taxon>Lentibulariaceae</taxon>
        <taxon>Genlisea</taxon>
    </lineage>
</organism>
<comment type="caution">
    <text evidence="1">The sequence shown here is derived from an EMBL/GenBank/DDBJ whole genome shotgun (WGS) entry which is preliminary data.</text>
</comment>
<dbReference type="OrthoDB" id="1703859at2759"/>
<dbReference type="AlphaFoldDB" id="S8DTP4"/>
<evidence type="ECO:0000313" key="2">
    <source>
        <dbReference type="Proteomes" id="UP000015453"/>
    </source>
</evidence>
<gene>
    <name evidence="1" type="ORF">M569_08251</name>
</gene>
<name>S8DTP4_9LAMI</name>
<proteinExistence type="predicted"/>
<dbReference type="EMBL" id="AUSU01003635">
    <property type="protein sequence ID" value="EPS66528.1"/>
    <property type="molecule type" value="Genomic_DNA"/>
</dbReference>
<accession>S8DTP4</accession>
<dbReference type="Proteomes" id="UP000015453">
    <property type="component" value="Unassembled WGS sequence"/>
</dbReference>
<protein>
    <submittedName>
        <fullName evidence="1">Uncharacterized protein</fullName>
    </submittedName>
</protein>
<reference evidence="1 2" key="1">
    <citation type="journal article" date="2013" name="BMC Genomics">
        <title>The miniature genome of a carnivorous plant Genlisea aurea contains a low number of genes and short non-coding sequences.</title>
        <authorList>
            <person name="Leushkin E.V."/>
            <person name="Sutormin R.A."/>
            <person name="Nabieva E.R."/>
            <person name="Penin A.A."/>
            <person name="Kondrashov A.S."/>
            <person name="Logacheva M.D."/>
        </authorList>
    </citation>
    <scope>NUCLEOTIDE SEQUENCE [LARGE SCALE GENOMIC DNA]</scope>
</reference>